<dbReference type="EMBL" id="JAKMUU010000008">
    <property type="protein sequence ID" value="MCZ9307929.1"/>
    <property type="molecule type" value="Genomic_DNA"/>
</dbReference>
<feature type="region of interest" description="Disordered" evidence="1">
    <location>
        <begin position="73"/>
        <end position="101"/>
    </location>
</feature>
<keyword evidence="5" id="KW-1185">Reference proteome</keyword>
<evidence type="ECO:0000313" key="4">
    <source>
        <dbReference type="Proteomes" id="UP001146430"/>
    </source>
</evidence>
<dbReference type="Proteomes" id="UP001185631">
    <property type="component" value="Unassembled WGS sequence"/>
</dbReference>
<dbReference type="AlphaFoldDB" id="A0A9X3MC97"/>
<organism evidence="2 4">
    <name type="scientific">Corynebacterium curieae</name>
    <dbReference type="NCBI Taxonomy" id="2913500"/>
    <lineage>
        <taxon>Bacteria</taxon>
        <taxon>Bacillati</taxon>
        <taxon>Actinomycetota</taxon>
        <taxon>Actinomycetes</taxon>
        <taxon>Mycobacteriales</taxon>
        <taxon>Corynebacteriaceae</taxon>
        <taxon>Corynebacterium</taxon>
    </lineage>
</organism>
<reference evidence="3 5" key="2">
    <citation type="submission" date="2023-08" db="EMBL/GenBank/DDBJ databases">
        <title>Genomic characterization of the C. tuberculostearicum species complex, a ubiquitous member of the human skin microbiome.</title>
        <authorList>
            <person name="Ahmed N."/>
            <person name="Deming C."/>
            <person name="Conlan S."/>
            <person name="Segre J."/>
        </authorList>
    </citation>
    <scope>NUCLEOTIDE SEQUENCE [LARGE SCALE GENOMIC DNA]</scope>
    <source>
        <strain evidence="3 5">CTNIH19</strain>
    </source>
</reference>
<proteinExistence type="predicted"/>
<evidence type="ECO:0000313" key="5">
    <source>
        <dbReference type="Proteomes" id="UP001185631"/>
    </source>
</evidence>
<gene>
    <name evidence="2" type="ORF">L8V01_10645</name>
    <name evidence="3" type="ORF">RAE13_10360</name>
</gene>
<accession>A0A9X3MC97</accession>
<dbReference type="RefSeq" id="WP_269947026.1">
    <property type="nucleotide sequence ID" value="NZ_JAKMUU010000008.1"/>
</dbReference>
<dbReference type="EMBL" id="JAVBID010000014">
    <property type="protein sequence ID" value="MDV2424805.1"/>
    <property type="molecule type" value="Genomic_DNA"/>
</dbReference>
<sequence>MAAKELTERQKKVLEWIVDGCAGTPPYETFKTTARMLEGHGLVKISGRGAAWKAVATKRGERVHDGTEALSVKRRGKGTTSSVPVSRPHVPVKPPAPPEPKIDLDPYVQKVLSAIEQSDLDAFWCAASESELERIWIPVGKTLVKNYGDPESNIIYDYVATQPGYWRTQGSFKVGKLQLESLRLPDWRELIRGEKRVTKYHPAVKTTFEWRKEKLSPDVYARAKRVLHVVFTLFELYGGSVEVDQWYNDWSKKTIVRGVSAGIGSLSKVLIKEGYDKSEREPTKEEIEKHNRWHKGEPMRRFYNHIPNGQLTIEVGYGLSAHDTKRNPNGIENGIERYFMSLRVRDFWYGVDSEISRRREERRKRQAEFAQGIAAKTVAKDFYFDVLHKRSQELKQFEAVRDYVDFIKRNEPESPWITWAEKYLDTFDPRHNLAMPNPPAFDVKAHAGLIEKIIGVLGEDESTWPDAFPDGEYQG</sequence>
<dbReference type="Proteomes" id="UP001146430">
    <property type="component" value="Unassembled WGS sequence"/>
</dbReference>
<name>A0A9X3MC97_9CORY</name>
<protein>
    <submittedName>
        <fullName evidence="2">Uncharacterized protein</fullName>
    </submittedName>
</protein>
<evidence type="ECO:0000256" key="1">
    <source>
        <dbReference type="SAM" id="MobiDB-lite"/>
    </source>
</evidence>
<evidence type="ECO:0000313" key="3">
    <source>
        <dbReference type="EMBL" id="MDV2424805.1"/>
    </source>
</evidence>
<reference evidence="2" key="1">
    <citation type="submission" date="2022-02" db="EMBL/GenBank/DDBJ databases">
        <title>Corynebacterium sp. from urogenital microbiome.</title>
        <authorList>
            <person name="Cappelli E.A."/>
            <person name="Ribeiro T.G."/>
            <person name="Peixe L."/>
        </authorList>
    </citation>
    <scope>NUCLEOTIDE SEQUENCE</scope>
    <source>
        <strain evidence="2">C8Ua_181</strain>
    </source>
</reference>
<evidence type="ECO:0000313" key="2">
    <source>
        <dbReference type="EMBL" id="MCZ9307929.1"/>
    </source>
</evidence>
<comment type="caution">
    <text evidence="2">The sequence shown here is derived from an EMBL/GenBank/DDBJ whole genome shotgun (WGS) entry which is preliminary data.</text>
</comment>